<evidence type="ECO:0000313" key="8">
    <source>
        <dbReference type="EMBL" id="GAI09951.1"/>
    </source>
</evidence>
<dbReference type="SUPFAM" id="SSF56784">
    <property type="entry name" value="HAD-like"/>
    <property type="match status" value="1"/>
</dbReference>
<evidence type="ECO:0000256" key="2">
    <source>
        <dbReference type="ARBA" id="ARBA00005628"/>
    </source>
</evidence>
<accession>X1LVZ5</accession>
<dbReference type="PANTHER" id="PTHR42891:SF1">
    <property type="entry name" value="D-GLYCERO-BETA-D-MANNO-HEPTOSE-1,7-BISPHOSPHATE 7-PHOSPHATASE"/>
    <property type="match status" value="1"/>
</dbReference>
<comment type="similarity">
    <text evidence="2">Belongs to the GmhB family.</text>
</comment>
<evidence type="ECO:0000256" key="6">
    <source>
        <dbReference type="ARBA" id="ARBA00023277"/>
    </source>
</evidence>
<sequence length="150" mass="16857">LSRLNSNGYITVVITNQSVVGRGIISREIVEEIHQRMVKEVTQTGGKIEKIYYCPHKPEDGCSCRKPEPGFLLEAAEDFELDLRSSYFIGDMITDIEMGHKVGCRTIMVKTGKGLSQLADRAHWKVNPDYIVSDLSEAVALILKLEFAER</sequence>
<reference evidence="8" key="1">
    <citation type="journal article" date="2014" name="Front. Microbiol.">
        <title>High frequency of phylogenetically diverse reductive dehalogenase-homologous genes in deep subseafloor sedimentary metagenomes.</title>
        <authorList>
            <person name="Kawai M."/>
            <person name="Futagami T."/>
            <person name="Toyoda A."/>
            <person name="Takaki Y."/>
            <person name="Nishi S."/>
            <person name="Hori S."/>
            <person name="Arai W."/>
            <person name="Tsubouchi T."/>
            <person name="Morono Y."/>
            <person name="Uchiyama I."/>
            <person name="Ito T."/>
            <person name="Fujiyama A."/>
            <person name="Inagaki F."/>
            <person name="Takami H."/>
        </authorList>
    </citation>
    <scope>NUCLEOTIDE SEQUENCE</scope>
    <source>
        <strain evidence="8">Expedition CK06-06</strain>
    </source>
</reference>
<dbReference type="Pfam" id="PF13242">
    <property type="entry name" value="Hydrolase_like"/>
    <property type="match status" value="1"/>
</dbReference>
<evidence type="ECO:0000256" key="1">
    <source>
        <dbReference type="ARBA" id="ARBA00004496"/>
    </source>
</evidence>
<protein>
    <recommendedName>
        <fullName evidence="7">D,D-heptose 1,7-bisphosphate phosphatase</fullName>
    </recommendedName>
</protein>
<dbReference type="AlphaFoldDB" id="X1LVZ5"/>
<proteinExistence type="inferred from homology"/>
<evidence type="ECO:0000256" key="4">
    <source>
        <dbReference type="ARBA" id="ARBA00022723"/>
    </source>
</evidence>
<feature type="non-terminal residue" evidence="8">
    <location>
        <position position="1"/>
    </location>
</feature>
<dbReference type="NCBIfam" id="TIGR01662">
    <property type="entry name" value="HAD-SF-IIIA"/>
    <property type="match status" value="1"/>
</dbReference>
<dbReference type="GO" id="GO:0046872">
    <property type="term" value="F:metal ion binding"/>
    <property type="evidence" value="ECO:0007669"/>
    <property type="project" value="UniProtKB-KW"/>
</dbReference>
<keyword evidence="6" id="KW-0119">Carbohydrate metabolism</keyword>
<comment type="caution">
    <text evidence="8">The sequence shown here is derived from an EMBL/GenBank/DDBJ whole genome shotgun (WGS) entry which is preliminary data.</text>
</comment>
<name>X1LVZ5_9ZZZZ</name>
<dbReference type="InterPro" id="IPR006549">
    <property type="entry name" value="HAD-SF_hydro_IIIA"/>
</dbReference>
<dbReference type="GO" id="GO:0005737">
    <property type="term" value="C:cytoplasm"/>
    <property type="evidence" value="ECO:0007669"/>
    <property type="project" value="UniProtKB-SubCell"/>
</dbReference>
<dbReference type="InterPro" id="IPR004446">
    <property type="entry name" value="Heptose_bisP_phosphatase"/>
</dbReference>
<evidence type="ECO:0000256" key="3">
    <source>
        <dbReference type="ARBA" id="ARBA00022490"/>
    </source>
</evidence>
<dbReference type="EMBL" id="BARV01011603">
    <property type="protein sequence ID" value="GAI09951.1"/>
    <property type="molecule type" value="Genomic_DNA"/>
</dbReference>
<keyword evidence="4" id="KW-0479">Metal-binding</keyword>
<dbReference type="InterPro" id="IPR036412">
    <property type="entry name" value="HAD-like_sf"/>
</dbReference>
<keyword evidence="5" id="KW-0378">Hydrolase</keyword>
<evidence type="ECO:0000256" key="5">
    <source>
        <dbReference type="ARBA" id="ARBA00022801"/>
    </source>
</evidence>
<gene>
    <name evidence="8" type="ORF">S06H3_21920</name>
</gene>
<dbReference type="PANTHER" id="PTHR42891">
    <property type="entry name" value="D-GLYCERO-BETA-D-MANNO-HEPTOSE-1,7-BISPHOSPHATE 7-PHOSPHATASE"/>
    <property type="match status" value="1"/>
</dbReference>
<evidence type="ECO:0000256" key="7">
    <source>
        <dbReference type="ARBA" id="ARBA00031828"/>
    </source>
</evidence>
<dbReference type="Gene3D" id="3.40.50.1000">
    <property type="entry name" value="HAD superfamily/HAD-like"/>
    <property type="match status" value="1"/>
</dbReference>
<dbReference type="InterPro" id="IPR023214">
    <property type="entry name" value="HAD_sf"/>
</dbReference>
<comment type="subcellular location">
    <subcellularLocation>
        <location evidence="1">Cytoplasm</location>
    </subcellularLocation>
</comment>
<dbReference type="InterPro" id="IPR006543">
    <property type="entry name" value="Histidinol-phos"/>
</dbReference>
<dbReference type="GO" id="GO:0016791">
    <property type="term" value="F:phosphatase activity"/>
    <property type="evidence" value="ECO:0007669"/>
    <property type="project" value="InterPro"/>
</dbReference>
<dbReference type="PIRSF" id="PIRSF004682">
    <property type="entry name" value="GmhB"/>
    <property type="match status" value="1"/>
</dbReference>
<keyword evidence="3" id="KW-0963">Cytoplasm</keyword>
<dbReference type="GO" id="GO:0005975">
    <property type="term" value="P:carbohydrate metabolic process"/>
    <property type="evidence" value="ECO:0007669"/>
    <property type="project" value="InterPro"/>
</dbReference>
<organism evidence="8">
    <name type="scientific">marine sediment metagenome</name>
    <dbReference type="NCBI Taxonomy" id="412755"/>
    <lineage>
        <taxon>unclassified sequences</taxon>
        <taxon>metagenomes</taxon>
        <taxon>ecological metagenomes</taxon>
    </lineage>
</organism>
<dbReference type="NCBIfam" id="TIGR01656">
    <property type="entry name" value="Histidinol-ppas"/>
    <property type="match status" value="1"/>
</dbReference>